<evidence type="ECO:0000313" key="2">
    <source>
        <dbReference type="Proteomes" id="UP000509249"/>
    </source>
</evidence>
<reference evidence="1 2" key="1">
    <citation type="journal article" date="2020" name="Int. J. Syst. Evol. Microbiol.">
        <title>Veillonella nakazawae sp. nov., an anaerobic gram-negative coccus isolated from the oral cavity of Japanese children.</title>
        <authorList>
            <person name="Mashima I."/>
            <person name="Theodorea C.F."/>
            <person name="Djais A.A."/>
            <person name="Kunihiro T."/>
            <person name="Kawamura Y."/>
            <person name="Otomo M."/>
            <person name="Saitoh M."/>
            <person name="Tamai R."/>
            <person name="Kiyoura Y."/>
        </authorList>
    </citation>
    <scope>NUCLEOTIDE SEQUENCE [LARGE SCALE GENOMIC DNA]</scope>
    <source>
        <strain evidence="1 2">T1-7</strain>
    </source>
</reference>
<proteinExistence type="predicted"/>
<sequence length="45" mass="4937">MTNIAQFKVKPETTIIEGKAAPHGLGVPGGQTQKYINDLERSIRQ</sequence>
<organism evidence="1 2">
    <name type="scientific">Veillonella nakazawae</name>
    <dbReference type="NCBI Taxonomy" id="2682456"/>
    <lineage>
        <taxon>Bacteria</taxon>
        <taxon>Bacillati</taxon>
        <taxon>Bacillota</taxon>
        <taxon>Negativicutes</taxon>
        <taxon>Veillonellales</taxon>
        <taxon>Veillonellaceae</taxon>
        <taxon>Veillonella</taxon>
    </lineage>
</organism>
<dbReference type="Proteomes" id="UP000509249">
    <property type="component" value="Chromosome"/>
</dbReference>
<keyword evidence="2" id="KW-1185">Reference proteome</keyword>
<protein>
    <submittedName>
        <fullName evidence="1">Uncharacterized protein</fullName>
    </submittedName>
</protein>
<name>A0ABN5XR97_9FIRM</name>
<dbReference type="EMBL" id="AP022321">
    <property type="protein sequence ID" value="BBU35264.1"/>
    <property type="molecule type" value="Genomic_DNA"/>
</dbReference>
<accession>A0ABN5XR97</accession>
<evidence type="ECO:0000313" key="1">
    <source>
        <dbReference type="EMBL" id="BBU35264.1"/>
    </source>
</evidence>
<gene>
    <name evidence="1" type="ORF">VEIT17_17100</name>
</gene>
<dbReference type="RefSeq" id="WP_178885711.1">
    <property type="nucleotide sequence ID" value="NZ_AP022321.1"/>
</dbReference>